<organism evidence="4 5">
    <name type="scientific">Ramlibacter agri</name>
    <dbReference type="NCBI Taxonomy" id="2728837"/>
    <lineage>
        <taxon>Bacteria</taxon>
        <taxon>Pseudomonadati</taxon>
        <taxon>Pseudomonadota</taxon>
        <taxon>Betaproteobacteria</taxon>
        <taxon>Burkholderiales</taxon>
        <taxon>Comamonadaceae</taxon>
        <taxon>Ramlibacter</taxon>
    </lineage>
</organism>
<keyword evidence="2" id="KW-0812">Transmembrane</keyword>
<evidence type="ECO:0000256" key="3">
    <source>
        <dbReference type="SAM" id="SignalP"/>
    </source>
</evidence>
<proteinExistence type="predicted"/>
<dbReference type="AlphaFoldDB" id="A0A848H7L4"/>
<dbReference type="RefSeq" id="WP_169417862.1">
    <property type="nucleotide sequence ID" value="NZ_JABBFX010000001.1"/>
</dbReference>
<dbReference type="Pfam" id="PF13163">
    <property type="entry name" value="DUF3999"/>
    <property type="match status" value="1"/>
</dbReference>
<dbReference type="InterPro" id="IPR025060">
    <property type="entry name" value="DUF3999"/>
</dbReference>
<dbReference type="EMBL" id="JABBFX010000001">
    <property type="protein sequence ID" value="NML43668.1"/>
    <property type="molecule type" value="Genomic_DNA"/>
</dbReference>
<evidence type="ECO:0000313" key="4">
    <source>
        <dbReference type="EMBL" id="NML43668.1"/>
    </source>
</evidence>
<evidence type="ECO:0000313" key="5">
    <source>
        <dbReference type="Proteomes" id="UP000541185"/>
    </source>
</evidence>
<keyword evidence="3" id="KW-0732">Signal</keyword>
<reference evidence="4 5" key="1">
    <citation type="submission" date="2020-04" db="EMBL/GenBank/DDBJ databases">
        <title>Ramlibacter sp. G-1-2-2 isolated from soil.</title>
        <authorList>
            <person name="Dahal R.H."/>
        </authorList>
    </citation>
    <scope>NUCLEOTIDE SEQUENCE [LARGE SCALE GENOMIC DNA]</scope>
    <source>
        <strain evidence="4 5">G-1-2-2</strain>
    </source>
</reference>
<keyword evidence="2" id="KW-0472">Membrane</keyword>
<evidence type="ECO:0000256" key="1">
    <source>
        <dbReference type="SAM" id="MobiDB-lite"/>
    </source>
</evidence>
<feature type="region of interest" description="Disordered" evidence="1">
    <location>
        <begin position="74"/>
        <end position="97"/>
    </location>
</feature>
<name>A0A848H7L4_9BURK</name>
<keyword evidence="5" id="KW-1185">Reference proteome</keyword>
<keyword evidence="2" id="KW-1133">Transmembrane helix</keyword>
<feature type="chain" id="PRO_5032641465" evidence="3">
    <location>
        <begin position="20"/>
        <end position="460"/>
    </location>
</feature>
<feature type="transmembrane region" description="Helical" evidence="2">
    <location>
        <begin position="431"/>
        <end position="452"/>
    </location>
</feature>
<accession>A0A848H7L4</accession>
<comment type="caution">
    <text evidence="4">The sequence shown here is derived from an EMBL/GenBank/DDBJ whole genome shotgun (WGS) entry which is preliminary data.</text>
</comment>
<dbReference type="Proteomes" id="UP000541185">
    <property type="component" value="Unassembled WGS sequence"/>
</dbReference>
<sequence length="460" mass="48839">MRPGLLASLLLLAALHAQAADPGPAEFQWRATLDTAGQNGLMHAPLPAEALMRLQSRSASDLRVFDRDGQPVPFALATPPAPSQAPRQSTPSLPALPLHDATPGQALPQGAVQVHIASNGQAQSVWVQMGGTPSTAAAPLQAALFDTRALKEPLEALVLQAKLPPNLPVHLALSSSEDLASWTPVSVRGRIYRFEGDGAPANDKLELDQPLRLEHRFLRIDWSGQEGVTVESLTGLLAANRPQPVRPSALLGAPQADGATALEWELPFATPIAQLEIAATQPNTLVPLRVLGRSQVSEPWRVLGQAVLYRLGSPGQESTSPPLPLQRTSVRWLRVEATHGARLQGVPLAVKALFDPVDVVFVAGVNGPYQLAAGRSATPSAALPLGMLAAAAPARIEDLPQARLVDARVMPEAGRPAWARWLPRGVDPKTAALWAVLLFGVLVLGAVAWSLLRQVKQQPD</sequence>
<protein>
    <submittedName>
        <fullName evidence="4">DUF3999 domain-containing protein</fullName>
    </submittedName>
</protein>
<gene>
    <name evidence="4" type="ORF">HHL11_07905</name>
</gene>
<evidence type="ECO:0000256" key="2">
    <source>
        <dbReference type="SAM" id="Phobius"/>
    </source>
</evidence>
<feature type="signal peptide" evidence="3">
    <location>
        <begin position="1"/>
        <end position="19"/>
    </location>
</feature>